<dbReference type="Gene3D" id="1.10.1520.10">
    <property type="entry name" value="Ribonuclease III domain"/>
    <property type="match status" value="2"/>
</dbReference>
<feature type="domain" description="Helicase C-terminal" evidence="27">
    <location>
        <begin position="415"/>
        <end position="572"/>
    </location>
</feature>
<keyword evidence="5" id="KW-0540">Nuclease</keyword>
<dbReference type="FunFam" id="3.30.160.20:FF:000038">
    <property type="entry name" value="Dicer-like 104"/>
    <property type="match status" value="1"/>
</dbReference>
<comment type="cofactor">
    <cofactor evidence="1">
        <name>Mn(2+)</name>
        <dbReference type="ChEBI" id="CHEBI:29035"/>
    </cofactor>
</comment>
<dbReference type="InterPro" id="IPR027417">
    <property type="entry name" value="P-loop_NTPase"/>
</dbReference>
<dbReference type="SMART" id="SM00487">
    <property type="entry name" value="DEXDc"/>
    <property type="match status" value="1"/>
</dbReference>
<dbReference type="InterPro" id="IPR038248">
    <property type="entry name" value="Dicer_dimer_sf"/>
</dbReference>
<dbReference type="OrthoDB" id="6513042at2759"/>
<dbReference type="PROSITE" id="PS00028">
    <property type="entry name" value="ZINC_FINGER_C2H2_1"/>
    <property type="match status" value="1"/>
</dbReference>
<dbReference type="GO" id="GO:0010267">
    <property type="term" value="P:ta-siRNA processing"/>
    <property type="evidence" value="ECO:0007669"/>
    <property type="project" value="UniProtKB-ARBA"/>
</dbReference>
<comment type="subunit">
    <text evidence="4">May interact with ARGONAUTE1 or PINHEAD through their common PAZ domains.</text>
</comment>
<reference evidence="29" key="1">
    <citation type="submission" date="2020-10" db="EMBL/GenBank/DDBJ databases">
        <authorList>
            <person name="Han B."/>
            <person name="Lu T."/>
            <person name="Zhao Q."/>
            <person name="Huang X."/>
            <person name="Zhao Y."/>
        </authorList>
    </citation>
    <scope>NUCLEOTIDE SEQUENCE</scope>
</reference>
<feature type="domain" description="C2H2-type" evidence="24">
    <location>
        <begin position="1814"/>
        <end position="1840"/>
    </location>
</feature>
<dbReference type="CDD" id="cd00593">
    <property type="entry name" value="RIBOc"/>
    <property type="match status" value="2"/>
</dbReference>
<dbReference type="Gene3D" id="3.30.160.20">
    <property type="match status" value="1"/>
</dbReference>
<keyword evidence="16" id="KW-0464">Manganese</keyword>
<evidence type="ECO:0000256" key="3">
    <source>
        <dbReference type="ARBA" id="ARBA00004123"/>
    </source>
</evidence>
<dbReference type="Pfam" id="PF00636">
    <property type="entry name" value="Ribonuclease_3"/>
    <property type="match status" value="2"/>
</dbReference>
<dbReference type="Pfam" id="PF03368">
    <property type="entry name" value="Dicer_dimer"/>
    <property type="match status" value="1"/>
</dbReference>
<dbReference type="FunFam" id="1.10.1520.10:FF:000004">
    <property type="entry name" value="Endoribonuclease dicer-like 1"/>
    <property type="match status" value="1"/>
</dbReference>
<feature type="compositionally biased region" description="Acidic residues" evidence="22">
    <location>
        <begin position="1713"/>
        <end position="1738"/>
    </location>
</feature>
<dbReference type="FunFam" id="3.40.50.300:FF:000705">
    <property type="entry name" value="Endoribonuclease dicer-like protein"/>
    <property type="match status" value="1"/>
</dbReference>
<dbReference type="InterPro" id="IPR036236">
    <property type="entry name" value="Znf_C2H2_sf"/>
</dbReference>
<feature type="region of interest" description="Disordered" evidence="22">
    <location>
        <begin position="679"/>
        <end position="708"/>
    </location>
</feature>
<comment type="function">
    <text evidence="19">Probably involved in the RNA silencing pathway. May cleave double-stranded RNA to produce short 21-24 nucleotides (nt) RNAs which target the selective destruction of complementary RNAs.</text>
</comment>
<evidence type="ECO:0000256" key="17">
    <source>
        <dbReference type="ARBA" id="ARBA00023242"/>
    </source>
</evidence>
<dbReference type="InterPro" id="IPR036085">
    <property type="entry name" value="PAZ_dom_sf"/>
</dbReference>
<evidence type="ECO:0000256" key="4">
    <source>
        <dbReference type="ARBA" id="ARBA00011499"/>
    </source>
</evidence>
<feature type="domain" description="PAZ" evidence="25">
    <location>
        <begin position="898"/>
        <end position="1018"/>
    </location>
</feature>
<evidence type="ECO:0000256" key="2">
    <source>
        <dbReference type="ARBA" id="ARBA00001946"/>
    </source>
</evidence>
<comment type="cofactor">
    <cofactor evidence="2">
        <name>Mg(2+)</name>
        <dbReference type="ChEBI" id="CHEBI:18420"/>
    </cofactor>
</comment>
<evidence type="ECO:0000259" key="23">
    <source>
        <dbReference type="PROSITE" id="PS50142"/>
    </source>
</evidence>
<proteinExistence type="inferred from homology"/>
<evidence type="ECO:0000256" key="13">
    <source>
        <dbReference type="ARBA" id="ARBA00022842"/>
    </source>
</evidence>
<dbReference type="InterPro" id="IPR003100">
    <property type="entry name" value="PAZ_dom"/>
</dbReference>
<dbReference type="FunFam" id="1.10.1520.10:FF:000008">
    <property type="entry name" value="Dicer-like 104"/>
    <property type="match status" value="1"/>
</dbReference>
<evidence type="ECO:0008006" key="31">
    <source>
        <dbReference type="Google" id="ProtNLM"/>
    </source>
</evidence>
<dbReference type="Gene3D" id="3.30.160.380">
    <property type="entry name" value="Dicer dimerisation domain"/>
    <property type="match status" value="1"/>
</dbReference>
<dbReference type="SUPFAM" id="SSF54768">
    <property type="entry name" value="dsRNA-binding domain-like"/>
    <property type="match status" value="1"/>
</dbReference>
<evidence type="ECO:0000256" key="5">
    <source>
        <dbReference type="ARBA" id="ARBA00022722"/>
    </source>
</evidence>
<evidence type="ECO:0000259" key="27">
    <source>
        <dbReference type="PROSITE" id="PS51194"/>
    </source>
</evidence>
<dbReference type="GO" id="GO:0008270">
    <property type="term" value="F:zinc ion binding"/>
    <property type="evidence" value="ECO:0007669"/>
    <property type="project" value="UniProtKB-KW"/>
</dbReference>
<dbReference type="GO" id="GO:0003723">
    <property type="term" value="F:RNA binding"/>
    <property type="evidence" value="ECO:0007669"/>
    <property type="project" value="UniProtKB-UniRule"/>
</dbReference>
<dbReference type="GO" id="GO:0005524">
    <property type="term" value="F:ATP binding"/>
    <property type="evidence" value="ECO:0007669"/>
    <property type="project" value="UniProtKB-KW"/>
</dbReference>
<dbReference type="GO" id="GO:0004386">
    <property type="term" value="F:helicase activity"/>
    <property type="evidence" value="ECO:0007669"/>
    <property type="project" value="UniProtKB-KW"/>
</dbReference>
<feature type="region of interest" description="Disordered" evidence="22">
    <location>
        <begin position="1654"/>
        <end position="1840"/>
    </location>
</feature>
<evidence type="ECO:0000256" key="12">
    <source>
        <dbReference type="ARBA" id="ARBA00022840"/>
    </source>
</evidence>
<feature type="compositionally biased region" description="Polar residues" evidence="22">
    <location>
        <begin position="1784"/>
        <end position="1793"/>
    </location>
</feature>
<comment type="subcellular location">
    <subcellularLocation>
        <location evidence="3">Nucleus</location>
    </subcellularLocation>
</comment>
<keyword evidence="14 21" id="KW-0694">RNA-binding</keyword>
<evidence type="ECO:0000256" key="21">
    <source>
        <dbReference type="PROSITE-ProRule" id="PRU00657"/>
    </source>
</evidence>
<dbReference type="CDD" id="cd18802">
    <property type="entry name" value="SF2_C_dicer"/>
    <property type="match status" value="1"/>
</dbReference>
<accession>A0A811NRA4</accession>
<evidence type="ECO:0000256" key="7">
    <source>
        <dbReference type="ARBA" id="ARBA00022737"/>
    </source>
</evidence>
<dbReference type="FunFam" id="3.40.50.300:FF:000420">
    <property type="entry name" value="Endoribonuclease dicer-like 1"/>
    <property type="match status" value="1"/>
</dbReference>
<feature type="compositionally biased region" description="Basic and acidic residues" evidence="22">
    <location>
        <begin position="1794"/>
        <end position="1808"/>
    </location>
</feature>
<dbReference type="EMBL" id="CAJGYO010000005">
    <property type="protein sequence ID" value="CAD6228582.1"/>
    <property type="molecule type" value="Genomic_DNA"/>
</dbReference>
<dbReference type="InterPro" id="IPR001650">
    <property type="entry name" value="Helicase_C-like"/>
</dbReference>
<feature type="domain" description="RNase III" evidence="23">
    <location>
        <begin position="1043"/>
        <end position="1212"/>
    </location>
</feature>
<evidence type="ECO:0000256" key="1">
    <source>
        <dbReference type="ARBA" id="ARBA00001936"/>
    </source>
</evidence>
<dbReference type="Pfam" id="PF00271">
    <property type="entry name" value="Helicase_C"/>
    <property type="match status" value="1"/>
</dbReference>
<dbReference type="PROSITE" id="PS50821">
    <property type="entry name" value="PAZ"/>
    <property type="match status" value="1"/>
</dbReference>
<comment type="caution">
    <text evidence="29">The sequence shown here is derived from an EMBL/GenBank/DDBJ whole genome shotgun (WGS) entry which is preliminary data.</text>
</comment>
<keyword evidence="10" id="KW-0378">Hydrolase</keyword>
<feature type="region of interest" description="Disordered" evidence="22">
    <location>
        <begin position="1"/>
        <end position="39"/>
    </location>
</feature>
<dbReference type="Gene3D" id="3.30.160.60">
    <property type="entry name" value="Classic Zinc Finger"/>
    <property type="match status" value="1"/>
</dbReference>
<feature type="compositionally biased region" description="Polar residues" evidence="22">
    <location>
        <begin position="1819"/>
        <end position="1830"/>
    </location>
</feature>
<dbReference type="PROSITE" id="PS51327">
    <property type="entry name" value="DICER_DSRBF"/>
    <property type="match status" value="1"/>
</dbReference>
<dbReference type="InterPro" id="IPR000999">
    <property type="entry name" value="RNase_III_dom"/>
</dbReference>
<evidence type="ECO:0000256" key="19">
    <source>
        <dbReference type="ARBA" id="ARBA00056187"/>
    </source>
</evidence>
<dbReference type="FunFam" id="2.170.260.10:FF:000004">
    <property type="entry name" value="Dicer-like 104"/>
    <property type="match status" value="1"/>
</dbReference>
<dbReference type="Proteomes" id="UP000604825">
    <property type="component" value="Unassembled WGS sequence"/>
</dbReference>
<keyword evidence="20" id="KW-0862">Zinc</keyword>
<keyword evidence="8" id="KW-0547">Nucleotide-binding</keyword>
<dbReference type="Pfam" id="PF00270">
    <property type="entry name" value="DEAD"/>
    <property type="match status" value="1"/>
</dbReference>
<keyword evidence="11" id="KW-0347">Helicase</keyword>
<dbReference type="PANTHER" id="PTHR14950:SF46">
    <property type="entry name" value="ENDORIBONUCLEASE DICER HOMOLOG 3"/>
    <property type="match status" value="1"/>
</dbReference>
<feature type="compositionally biased region" description="Low complexity" evidence="22">
    <location>
        <begin position="691"/>
        <end position="700"/>
    </location>
</feature>
<name>A0A811NRA4_9POAL</name>
<dbReference type="SUPFAM" id="SSF69065">
    <property type="entry name" value="RNase III domain-like"/>
    <property type="match status" value="2"/>
</dbReference>
<dbReference type="PROSITE" id="PS51194">
    <property type="entry name" value="HELICASE_CTER"/>
    <property type="match status" value="1"/>
</dbReference>
<evidence type="ECO:0000259" key="25">
    <source>
        <dbReference type="PROSITE" id="PS50821"/>
    </source>
</evidence>
<dbReference type="PROSITE" id="PS00517">
    <property type="entry name" value="RNASE_3_1"/>
    <property type="match status" value="1"/>
</dbReference>
<dbReference type="GO" id="GO:0005737">
    <property type="term" value="C:cytoplasm"/>
    <property type="evidence" value="ECO:0007669"/>
    <property type="project" value="TreeGrafter"/>
</dbReference>
<dbReference type="GO" id="GO:0004525">
    <property type="term" value="F:ribonuclease III activity"/>
    <property type="evidence" value="ECO:0007669"/>
    <property type="project" value="InterPro"/>
</dbReference>
<evidence type="ECO:0000256" key="8">
    <source>
        <dbReference type="ARBA" id="ARBA00022741"/>
    </source>
</evidence>
<dbReference type="Gene3D" id="2.170.260.10">
    <property type="entry name" value="paz domain"/>
    <property type="match status" value="1"/>
</dbReference>
<keyword evidence="12" id="KW-0067">ATP-binding</keyword>
<sequence>MEAAAAAADGDMNTLKRPSNSSPPEGETDKHKRQKRECQDFSPRRYQLDVYEVARRQNTIAMLDTGAGKTMIAVMLIKHFGKISKANNDRKLIIFLAPTVQLVTQQCEVIKSYTDFEVEHYHGAKGVDQWKAHSWQQQLLKYQVMVMTPQVLLDALRQAFLILDMVSLMIFDECHHATGNHPYTRIMKEFYHGSEHKPNVFGMTASPIIRKGVSSDLDCENQLSELENILDSKIHAVVDREEIELCVPSAKEVNRYYEPRTVSFEDLSEELEILCSKYDGLIVQLHNRSINQYKDADEITKESRRRLSNSLAKICYCLEDAGLLCASEATKICIERGQRKGWLKGGSDTTDQQSDPNGPILFAEISVLHMKFFQEVLDVIDKRLQQQQGIDALLNSESGCVEATKMGYISPKLYELMQVFLSFSDSDNVRCLIFVDRKISARVIERTMKKIGRLSCFRVSFLTGGCSSVDALTPKMQKDTLDSFRSGKVNLLFTTDVAEEGIHIPDCSCVIRFDLPRTTRSYVQSRGRARQRDSQYILMIEQGNVKQKDLISGIMRSKASMAEIASNREPEDSHPNFFPIEEINEYHISSTGAKITTDSSISVLNQYCDKLPKDKYYTPRPTFQFTHYGDGYESTLTLPSSAMFQLLVGPKARNMQKAKQLVCLDACKRLHQLGALDDHLSPSVQEPPLEISSKSSISTSGAGLGTTKRKELHGTTKVLSMSGSWGSDRSVTKLQGYKLNFVCDQVGQKYSDFILLIDANIAKEAATLDIDLYLHDKMVKASVSPCGPLELDARQMEQTKLFQELLFNGLYGKLFIGSKASKTPREFILKKDDAFLWNKENMYLLLPVDSTLDSYRSVCINWNVIDAAATTVELMRSIYSDGKRNLIDKLNHEKNDEDFIRLANKSCKANDLGNMVVLAIHTGKIYTVVKISDLYANSKFDGTSDKKEAKFRTFAEYFEKKYNIFLCHPLQPLLVLKPTHNPHNLLSSKNRDEGNVVENKNRANSLVHMPPELLIPLDLPVDVLRVFYLFPSLMHRLESLMLASQLRSEIAYTDSDISSFVILEAITTLRCCEDFSMERLELLGDSVLKYAVSAHLFMTFLNKHEGQLSSRRQETICNATLYRLGIERRIQGYIRDAAFDPRRWLAPGQLSRRPCPCECPVKSEVITEDIHRIDDKSIIIGKACDKGHRWICSKTISDCVEAIIGAYYVGGGLKAAFAVLKWLQIETEIEEELIMEALSSASVRNYLPKVDVVELLEAKLGYTFQVKGLLIEALTHPSQQESGATYCYQRLEFLGDAVLDILITRHLFLSHKDTDEGELTDLRSASVNNENFAQVAVKHNLHQFLQHSSGFLQDQITEYVNSLEGSSMDRTSLLSSGSSRGPKVLGDIVESIAGAILIDSKLDLDLVWWVFKPLLSPIVTPENLELPPFRELNEWCDKNGYFIGIKCENRGDNTMAILNLQLKDLLLVRQGCGKNKVDAKAHAASLLLRDLEEKGLIIPKNASRVEQFEKNSGTTKHCNNLLDVMDTQNVASPRQKELTVSNTAPGSVLDKPLVVKVKLSKGGPRVSLYESCKKLQWPMPTFEFVKVEPSVCSSGDSSQKVAPQGFAFASTITLHIPNGDVISLTGDGRVDKKSSQDSAALLMLYELQRQGASASVQGASSRKNSSDEELETDQIPRNEISVAKVPVKGGTKVESSSSDDDDDDFTDSVSDSEMSDEDDSSDEDEVSSGADPSDDSGSEEQTPTPKKTDVVVGKKRAIQTEAPSGKKAKSEQSAQKTGDKKVSTHSAKQSSKTPADKSTKTPTADKKSPKSGSHACKSCNKSFSSASGLESHQKAKKHEA</sequence>
<gene>
    <name evidence="29" type="ORF">NCGR_LOCUS19334</name>
</gene>
<evidence type="ECO:0000256" key="16">
    <source>
        <dbReference type="ARBA" id="ARBA00023211"/>
    </source>
</evidence>
<dbReference type="SMART" id="SM00535">
    <property type="entry name" value="RIBOc"/>
    <property type="match status" value="2"/>
</dbReference>
<feature type="compositionally biased region" description="Acidic residues" evidence="22">
    <location>
        <begin position="1697"/>
        <end position="1706"/>
    </location>
</feature>
<dbReference type="Gene3D" id="3.40.50.300">
    <property type="entry name" value="P-loop containing nucleotide triphosphate hydrolases"/>
    <property type="match status" value="2"/>
</dbReference>
<evidence type="ECO:0000313" key="29">
    <source>
        <dbReference type="EMBL" id="CAD6228582.1"/>
    </source>
</evidence>
<keyword evidence="9" id="KW-0255">Endonuclease</keyword>
<feature type="domain" description="Helicase ATP-binding" evidence="26">
    <location>
        <begin position="50"/>
        <end position="225"/>
    </location>
</feature>
<keyword evidence="17" id="KW-0539">Nucleus</keyword>
<evidence type="ECO:0000256" key="15">
    <source>
        <dbReference type="ARBA" id="ARBA00023158"/>
    </source>
</evidence>
<dbReference type="InterPro" id="IPR014001">
    <property type="entry name" value="Helicase_ATP-bd"/>
</dbReference>
<keyword evidence="7" id="KW-0677">Repeat</keyword>
<dbReference type="PROSITE" id="PS50157">
    <property type="entry name" value="ZINC_FINGER_C2H2_2"/>
    <property type="match status" value="1"/>
</dbReference>
<protein>
    <recommendedName>
        <fullName evidence="31">Dicer-like 3</fullName>
    </recommendedName>
</protein>
<feature type="domain" description="RNase III" evidence="23">
    <location>
        <begin position="1253"/>
        <end position="1401"/>
    </location>
</feature>
<keyword evidence="30" id="KW-1185">Reference proteome</keyword>
<evidence type="ECO:0000259" key="26">
    <source>
        <dbReference type="PROSITE" id="PS51192"/>
    </source>
</evidence>
<evidence type="ECO:0000313" key="30">
    <source>
        <dbReference type="Proteomes" id="UP000604825"/>
    </source>
</evidence>
<dbReference type="InterPro" id="IPR005034">
    <property type="entry name" value="Dicer_dimerisation"/>
</dbReference>
<evidence type="ECO:0000256" key="6">
    <source>
        <dbReference type="ARBA" id="ARBA00022723"/>
    </source>
</evidence>
<keyword evidence="6" id="KW-0479">Metal-binding</keyword>
<dbReference type="PANTHER" id="PTHR14950">
    <property type="entry name" value="DICER-RELATED"/>
    <property type="match status" value="1"/>
</dbReference>
<dbReference type="FunFam" id="3.30.160.380:FF:000001">
    <property type="entry name" value="Endoribonuclease dicer-like 1"/>
    <property type="match status" value="1"/>
</dbReference>
<dbReference type="SMART" id="SM00949">
    <property type="entry name" value="PAZ"/>
    <property type="match status" value="1"/>
</dbReference>
<dbReference type="CDD" id="cd18034">
    <property type="entry name" value="DEXHc_dicer"/>
    <property type="match status" value="1"/>
</dbReference>
<evidence type="ECO:0000256" key="20">
    <source>
        <dbReference type="PROSITE-ProRule" id="PRU00042"/>
    </source>
</evidence>
<evidence type="ECO:0000259" key="24">
    <source>
        <dbReference type="PROSITE" id="PS50157"/>
    </source>
</evidence>
<dbReference type="SMART" id="SM00490">
    <property type="entry name" value="HELICc"/>
    <property type="match status" value="1"/>
</dbReference>
<dbReference type="InterPro" id="IPR036389">
    <property type="entry name" value="RNase_III_sf"/>
</dbReference>
<dbReference type="Pfam" id="PF02170">
    <property type="entry name" value="PAZ"/>
    <property type="match status" value="1"/>
</dbReference>
<evidence type="ECO:0000259" key="28">
    <source>
        <dbReference type="PROSITE" id="PS51327"/>
    </source>
</evidence>
<evidence type="ECO:0000256" key="10">
    <source>
        <dbReference type="ARBA" id="ARBA00022801"/>
    </source>
</evidence>
<dbReference type="SUPFAM" id="SSF52540">
    <property type="entry name" value="P-loop containing nucleoside triphosphate hydrolases"/>
    <property type="match status" value="1"/>
</dbReference>
<dbReference type="GO" id="GO:0005634">
    <property type="term" value="C:nucleus"/>
    <property type="evidence" value="ECO:0007669"/>
    <property type="project" value="UniProtKB-SubCell"/>
</dbReference>
<dbReference type="SUPFAM" id="SSF101690">
    <property type="entry name" value="PAZ domain"/>
    <property type="match status" value="1"/>
</dbReference>
<evidence type="ECO:0000256" key="14">
    <source>
        <dbReference type="ARBA" id="ARBA00022884"/>
    </source>
</evidence>
<dbReference type="PROSITE" id="PS50142">
    <property type="entry name" value="RNASE_3_2"/>
    <property type="match status" value="2"/>
</dbReference>
<keyword evidence="20" id="KW-0863">Zinc-finger</keyword>
<dbReference type="PROSITE" id="PS51192">
    <property type="entry name" value="HELICASE_ATP_BIND_1"/>
    <property type="match status" value="1"/>
</dbReference>
<evidence type="ECO:0000256" key="18">
    <source>
        <dbReference type="ARBA" id="ARBA00035116"/>
    </source>
</evidence>
<dbReference type="InterPro" id="IPR013087">
    <property type="entry name" value="Znf_C2H2_type"/>
</dbReference>
<dbReference type="InterPro" id="IPR011545">
    <property type="entry name" value="DEAD/DEAH_box_helicase_dom"/>
</dbReference>
<evidence type="ECO:0000256" key="22">
    <source>
        <dbReference type="SAM" id="MobiDB-lite"/>
    </source>
</evidence>
<evidence type="ECO:0000256" key="11">
    <source>
        <dbReference type="ARBA" id="ARBA00022806"/>
    </source>
</evidence>
<comment type="similarity">
    <text evidence="18 21">Belongs to the helicase family. Dicer subfamily.</text>
</comment>
<dbReference type="SUPFAM" id="SSF57667">
    <property type="entry name" value="beta-beta-alpha zinc fingers"/>
    <property type="match status" value="1"/>
</dbReference>
<evidence type="ECO:0000256" key="9">
    <source>
        <dbReference type="ARBA" id="ARBA00022759"/>
    </source>
</evidence>
<feature type="domain" description="Dicer dsRNA-binding fold" evidence="28">
    <location>
        <begin position="600"/>
        <end position="690"/>
    </location>
</feature>
<keyword evidence="15" id="KW-0943">RNA-mediated gene silencing</keyword>
<organism evidence="29 30">
    <name type="scientific">Miscanthus lutarioriparius</name>
    <dbReference type="NCBI Taxonomy" id="422564"/>
    <lineage>
        <taxon>Eukaryota</taxon>
        <taxon>Viridiplantae</taxon>
        <taxon>Streptophyta</taxon>
        <taxon>Embryophyta</taxon>
        <taxon>Tracheophyta</taxon>
        <taxon>Spermatophyta</taxon>
        <taxon>Magnoliopsida</taxon>
        <taxon>Liliopsida</taxon>
        <taxon>Poales</taxon>
        <taxon>Poaceae</taxon>
        <taxon>PACMAD clade</taxon>
        <taxon>Panicoideae</taxon>
        <taxon>Andropogonodae</taxon>
        <taxon>Andropogoneae</taxon>
        <taxon>Saccharinae</taxon>
        <taxon>Miscanthus</taxon>
    </lineage>
</organism>
<keyword evidence="13" id="KW-0460">Magnesium</keyword>